<evidence type="ECO:0000313" key="4">
    <source>
        <dbReference type="Proteomes" id="UP001642409"/>
    </source>
</evidence>
<protein>
    <submittedName>
        <fullName evidence="3">Hypothetical_protein</fullName>
    </submittedName>
</protein>
<dbReference type="Proteomes" id="UP001642409">
    <property type="component" value="Unassembled WGS sequence"/>
</dbReference>
<keyword evidence="1" id="KW-0472">Membrane</keyword>
<keyword evidence="4" id="KW-1185">Reference proteome</keyword>
<gene>
    <name evidence="2" type="ORF">HINF_LOCUS37402</name>
    <name evidence="3" type="ORF">HINF_LOCUS62804</name>
</gene>
<sequence>MLCSGFNGVFNSMCYFNNSQHVYSSPLADGSSYKFQNELLIQYREGQITPNQEKTQTMSSGLAAGISVAVCVVVFSITYVTMFAVYKKKNSSKSIRSKQTKASSKIQLTF</sequence>
<dbReference type="AlphaFoldDB" id="A0AA86QB92"/>
<proteinExistence type="predicted"/>
<name>A0AA86QB92_9EUKA</name>
<reference evidence="3 4" key="2">
    <citation type="submission" date="2024-07" db="EMBL/GenBank/DDBJ databases">
        <authorList>
            <person name="Akdeniz Z."/>
        </authorList>
    </citation>
    <scope>NUCLEOTIDE SEQUENCE [LARGE SCALE GENOMIC DNA]</scope>
</reference>
<organism evidence="2">
    <name type="scientific">Hexamita inflata</name>
    <dbReference type="NCBI Taxonomy" id="28002"/>
    <lineage>
        <taxon>Eukaryota</taxon>
        <taxon>Metamonada</taxon>
        <taxon>Diplomonadida</taxon>
        <taxon>Hexamitidae</taxon>
        <taxon>Hexamitinae</taxon>
        <taxon>Hexamita</taxon>
    </lineage>
</organism>
<evidence type="ECO:0000256" key="1">
    <source>
        <dbReference type="SAM" id="Phobius"/>
    </source>
</evidence>
<accession>A0AA86QB92</accession>
<feature type="transmembrane region" description="Helical" evidence="1">
    <location>
        <begin position="62"/>
        <end position="86"/>
    </location>
</feature>
<keyword evidence="1" id="KW-1133">Transmembrane helix</keyword>
<keyword evidence="1" id="KW-0812">Transmembrane</keyword>
<dbReference type="EMBL" id="CAXDID020000387">
    <property type="protein sequence ID" value="CAL6085688.1"/>
    <property type="molecule type" value="Genomic_DNA"/>
</dbReference>
<evidence type="ECO:0000313" key="3">
    <source>
        <dbReference type="EMBL" id="CAL6085688.1"/>
    </source>
</evidence>
<evidence type="ECO:0000313" key="2">
    <source>
        <dbReference type="EMBL" id="CAI9949757.1"/>
    </source>
</evidence>
<dbReference type="EMBL" id="CATOUU010000803">
    <property type="protein sequence ID" value="CAI9949757.1"/>
    <property type="molecule type" value="Genomic_DNA"/>
</dbReference>
<reference evidence="2" key="1">
    <citation type="submission" date="2023-06" db="EMBL/GenBank/DDBJ databases">
        <authorList>
            <person name="Kurt Z."/>
        </authorList>
    </citation>
    <scope>NUCLEOTIDE SEQUENCE</scope>
</reference>
<comment type="caution">
    <text evidence="2">The sequence shown here is derived from an EMBL/GenBank/DDBJ whole genome shotgun (WGS) entry which is preliminary data.</text>
</comment>